<reference evidence="3" key="3">
    <citation type="submission" date="2016-10" db="EMBL/GenBank/DDBJ databases">
        <authorList>
            <person name="de Groot N.N."/>
        </authorList>
    </citation>
    <scope>NUCLEOTIDE SEQUENCE [LARGE SCALE GENOMIC DNA]</scope>
    <source>
        <strain evidence="3">DSM 16632</strain>
    </source>
</reference>
<gene>
    <name evidence="3" type="ORF">SAMN02910297_00832</name>
    <name evidence="2" type="ORF">YLM1_0149</name>
</gene>
<reference evidence="2 4" key="1">
    <citation type="journal article" date="2016" name="Genome Announc.">
        <title>Draft Genome Sequence of the Rumen Methanogen Methanobrevibacter olleyae YLM1.</title>
        <authorList>
            <person name="Kelly W.J."/>
            <person name="Li D."/>
            <person name="Lambie S.C."/>
            <person name="Cox F."/>
            <person name="Attwood G.T."/>
            <person name="Altermann E."/>
            <person name="Leahy S.C."/>
        </authorList>
    </citation>
    <scope>NUCLEOTIDE SEQUENCE [LARGE SCALE GENOMIC DNA]</scope>
    <source>
        <strain evidence="2 4">YLM1</strain>
    </source>
</reference>
<dbReference type="RefSeq" id="WP_067145350.1">
    <property type="nucleotide sequence ID" value="NZ_CP014265.1"/>
</dbReference>
<reference evidence="5" key="4">
    <citation type="submission" date="2016-10" db="EMBL/GenBank/DDBJ databases">
        <authorList>
            <person name="Varghese N."/>
        </authorList>
    </citation>
    <scope>NUCLEOTIDE SEQUENCE [LARGE SCALE GENOMIC DNA]</scope>
    <source>
        <strain evidence="5">DSM 16632</strain>
    </source>
</reference>
<evidence type="ECO:0000313" key="3">
    <source>
        <dbReference type="EMBL" id="SFL42018.1"/>
    </source>
</evidence>
<dbReference type="InterPro" id="IPR034904">
    <property type="entry name" value="FSCA_dom_sf"/>
</dbReference>
<dbReference type="OrthoDB" id="371709at2157"/>
<organism evidence="2 4">
    <name type="scientific">Methanobrevibacter olleyae</name>
    <dbReference type="NCBI Taxonomy" id="294671"/>
    <lineage>
        <taxon>Archaea</taxon>
        <taxon>Methanobacteriati</taxon>
        <taxon>Methanobacteriota</taxon>
        <taxon>Methanomada group</taxon>
        <taxon>Methanobacteria</taxon>
        <taxon>Methanobacteriales</taxon>
        <taxon>Methanobacteriaceae</taxon>
        <taxon>Methanobrevibacter</taxon>
    </lineage>
</organism>
<dbReference type="PANTHER" id="PTHR42831:SF1">
    <property type="entry name" value="FE-S PROTEIN MATURATION AUXILIARY FACTOR YITW"/>
    <property type="match status" value="1"/>
</dbReference>
<dbReference type="EMBL" id="FOTL01000010">
    <property type="protein sequence ID" value="SFL42018.1"/>
    <property type="molecule type" value="Genomic_DNA"/>
</dbReference>
<dbReference type="STRING" id="294671.YLM1_0149"/>
<dbReference type="GeneID" id="28488444"/>
<accession>A0A126QYG8</accession>
<protein>
    <submittedName>
        <fullName evidence="3">Metal-sulfur cluster biosynthetic enzyme</fullName>
    </submittedName>
</protein>
<dbReference type="KEGG" id="mol:YLM1_0149"/>
<evidence type="ECO:0000313" key="4">
    <source>
        <dbReference type="Proteomes" id="UP000066376"/>
    </source>
</evidence>
<name>A0A126QYG8_METOL</name>
<reference evidence="4" key="2">
    <citation type="submission" date="2016-02" db="EMBL/GenBank/DDBJ databases">
        <title>The draft genome sequence of the rumen methanogen Methanobrevibacter olleyae YLM1.</title>
        <authorList>
            <consortium name="New Zealand Agricultural Greenhouse Gas Research Centre/Pastoral Greenhouse Gas Research Consortium"/>
            <person name="Kelly W.J."/>
            <person name="Li D."/>
            <person name="Lambie S.C."/>
            <person name="Attwood G.T."/>
            <person name="Altermann E."/>
            <person name="Leahy S.C."/>
        </authorList>
    </citation>
    <scope>NUCLEOTIDE SEQUENCE [LARGE SCALE GENOMIC DNA]</scope>
    <source>
        <strain evidence="4">YLM1</strain>
    </source>
</reference>
<evidence type="ECO:0000313" key="2">
    <source>
        <dbReference type="EMBL" id="AMK14709.1"/>
    </source>
</evidence>
<proteinExistence type="predicted"/>
<dbReference type="Gene3D" id="3.30.300.130">
    <property type="entry name" value="Fe-S cluster assembly (FSCA)"/>
    <property type="match status" value="1"/>
</dbReference>
<dbReference type="EMBL" id="CP014265">
    <property type="protein sequence ID" value="AMK14709.1"/>
    <property type="molecule type" value="Genomic_DNA"/>
</dbReference>
<evidence type="ECO:0000313" key="5">
    <source>
        <dbReference type="Proteomes" id="UP000183442"/>
    </source>
</evidence>
<dbReference type="Proteomes" id="UP000066376">
    <property type="component" value="Chromosome"/>
</dbReference>
<sequence length="96" mass="10147">MSEELALAVKDAVSVVNDPHMGISIVEMGIVQSIAIDGSTAELVIKPTNPGCMSVTRMAAQAKAEALKVEGIDKVKLIIEGHVMADSLNEMLNKDN</sequence>
<dbReference type="PANTHER" id="PTHR42831">
    <property type="entry name" value="FE-S PROTEIN MATURATION AUXILIARY FACTOR YITW"/>
    <property type="match status" value="1"/>
</dbReference>
<dbReference type="AlphaFoldDB" id="A0A126QYG8"/>
<evidence type="ECO:0000259" key="1">
    <source>
        <dbReference type="Pfam" id="PF01883"/>
    </source>
</evidence>
<dbReference type="InterPro" id="IPR002744">
    <property type="entry name" value="MIP18-like"/>
</dbReference>
<dbReference type="InterPro" id="IPR052339">
    <property type="entry name" value="Fe-S_Maturation_MIP18"/>
</dbReference>
<dbReference type="Pfam" id="PF01883">
    <property type="entry name" value="FeS_assembly_P"/>
    <property type="match status" value="1"/>
</dbReference>
<dbReference type="PATRIC" id="fig|294671.3.peg.150"/>
<dbReference type="Proteomes" id="UP000183442">
    <property type="component" value="Unassembled WGS sequence"/>
</dbReference>
<feature type="domain" description="MIP18 family-like" evidence="1">
    <location>
        <begin position="8"/>
        <end position="75"/>
    </location>
</feature>
<keyword evidence="4" id="KW-1185">Reference proteome</keyword>
<dbReference type="SUPFAM" id="SSF117916">
    <property type="entry name" value="Fe-S cluster assembly (FSCA) domain-like"/>
    <property type="match status" value="1"/>
</dbReference>